<dbReference type="InterPro" id="IPR017871">
    <property type="entry name" value="ABC_transporter-like_CS"/>
</dbReference>
<dbReference type="Pfam" id="PF00005">
    <property type="entry name" value="ABC_tran"/>
    <property type="match status" value="1"/>
</dbReference>
<dbReference type="InterPro" id="IPR003593">
    <property type="entry name" value="AAA+_ATPase"/>
</dbReference>
<dbReference type="InterPro" id="IPR050334">
    <property type="entry name" value="Molybdenum_import_ModC"/>
</dbReference>
<organism evidence="3 4">
    <name type="scientific">Shouchella clausii</name>
    <name type="common">Alkalihalobacillus clausii</name>
    <dbReference type="NCBI Taxonomy" id="79880"/>
    <lineage>
        <taxon>Bacteria</taxon>
        <taxon>Bacillati</taxon>
        <taxon>Bacillota</taxon>
        <taxon>Bacilli</taxon>
        <taxon>Bacillales</taxon>
        <taxon>Bacillaceae</taxon>
        <taxon>Shouchella</taxon>
    </lineage>
</organism>
<keyword evidence="1" id="KW-0547">Nucleotide-binding</keyword>
<proteinExistence type="predicted"/>
<dbReference type="GeneID" id="86924745"/>
<dbReference type="SMART" id="SM00382">
    <property type="entry name" value="AAA"/>
    <property type="match status" value="1"/>
</dbReference>
<dbReference type="InterPro" id="IPR027417">
    <property type="entry name" value="P-loop_NTPase"/>
</dbReference>
<dbReference type="PANTHER" id="PTHR43514:SF4">
    <property type="entry name" value="ABC TRANSPORTER I FAMILY MEMBER 10"/>
    <property type="match status" value="1"/>
</dbReference>
<dbReference type="PROSITE" id="PS00211">
    <property type="entry name" value="ABC_TRANSPORTER_1"/>
    <property type="match status" value="1"/>
</dbReference>
<dbReference type="InterPro" id="IPR003439">
    <property type="entry name" value="ABC_transporter-like_ATP-bd"/>
</dbReference>
<protein>
    <submittedName>
        <fullName evidence="3">ABC transporter ATP-binding protein</fullName>
    </submittedName>
</protein>
<dbReference type="EMBL" id="NPCC01000015">
    <property type="protein sequence ID" value="PAE88597.1"/>
    <property type="molecule type" value="Genomic_DNA"/>
</dbReference>
<name>A0A268NYL0_SHOCL</name>
<reference evidence="3 4" key="1">
    <citation type="submission" date="2017-07" db="EMBL/GenBank/DDBJ databases">
        <title>Isolation and whole genome analysis of endospore-forming bacteria from heroin.</title>
        <authorList>
            <person name="Kalinowski J."/>
            <person name="Ahrens B."/>
            <person name="Al-Dilaimi A."/>
            <person name="Winkler A."/>
            <person name="Wibberg D."/>
            <person name="Schleenbecker U."/>
            <person name="Ruckert C."/>
            <person name="Wolfel R."/>
            <person name="Grass G."/>
        </authorList>
    </citation>
    <scope>NUCLEOTIDE SEQUENCE [LARGE SCALE GENOMIC DNA]</scope>
    <source>
        <strain evidence="3 4">7539</strain>
    </source>
</reference>
<accession>A0A268NYL0</accession>
<evidence type="ECO:0000256" key="2">
    <source>
        <dbReference type="ARBA" id="ARBA00022840"/>
    </source>
</evidence>
<dbReference type="GO" id="GO:0016887">
    <property type="term" value="F:ATP hydrolysis activity"/>
    <property type="evidence" value="ECO:0007669"/>
    <property type="project" value="InterPro"/>
</dbReference>
<dbReference type="Gene3D" id="3.40.50.300">
    <property type="entry name" value="P-loop containing nucleotide triphosphate hydrolases"/>
    <property type="match status" value="1"/>
</dbReference>
<dbReference type="AlphaFoldDB" id="A0A268NYL0"/>
<evidence type="ECO:0000313" key="3">
    <source>
        <dbReference type="EMBL" id="PAE88597.1"/>
    </source>
</evidence>
<dbReference type="GO" id="GO:0005524">
    <property type="term" value="F:ATP binding"/>
    <property type="evidence" value="ECO:0007669"/>
    <property type="project" value="UniProtKB-KW"/>
</dbReference>
<gene>
    <name evidence="3" type="ORF">CHH72_13230</name>
</gene>
<dbReference type="PANTHER" id="PTHR43514">
    <property type="entry name" value="ABC TRANSPORTER I FAMILY MEMBER 10"/>
    <property type="match status" value="1"/>
</dbReference>
<dbReference type="RefSeq" id="WP_035205104.1">
    <property type="nucleotide sequence ID" value="NZ_CP012475.1"/>
</dbReference>
<dbReference type="PROSITE" id="PS50893">
    <property type="entry name" value="ABC_TRANSPORTER_2"/>
    <property type="match status" value="1"/>
</dbReference>
<comment type="caution">
    <text evidence="3">The sequence shown here is derived from an EMBL/GenBank/DDBJ whole genome shotgun (WGS) entry which is preliminary data.</text>
</comment>
<evidence type="ECO:0000256" key="1">
    <source>
        <dbReference type="ARBA" id="ARBA00022741"/>
    </source>
</evidence>
<dbReference type="Proteomes" id="UP000216207">
    <property type="component" value="Unassembled WGS sequence"/>
</dbReference>
<sequence>MVIDLENVSFQKAKKPILQDISWQVRPGEQWAILGANGSGKTSLLKLITGYEWASAGRISVLGSVFGSVNIHELRKRVGWVSASLDQRYQMHEGMPCADVIVSGVHASIGVHEAITKADGERALALARSMGLEHVAFSPLSQLSQGERKKAFMARALINEPELLILDEATSGLDLSAREQLLAEVERMLTRKQAPTLLYVTHYPEEILPSISHVLLLKKGRVLAAGRKEEVLTASLISEALGLPLTVEWANGRPWVKATTAFAHGLDNGD</sequence>
<evidence type="ECO:0000313" key="4">
    <source>
        <dbReference type="Proteomes" id="UP000216207"/>
    </source>
</evidence>
<dbReference type="SUPFAM" id="SSF52540">
    <property type="entry name" value="P-loop containing nucleoside triphosphate hydrolases"/>
    <property type="match status" value="1"/>
</dbReference>
<keyword evidence="2 3" id="KW-0067">ATP-binding</keyword>